<reference evidence="2 3" key="1">
    <citation type="submission" date="2018-06" db="EMBL/GenBank/DDBJ databases">
        <authorList>
            <consortium name="Pathogen Informatics"/>
            <person name="Doyle S."/>
        </authorList>
    </citation>
    <scope>NUCLEOTIDE SEQUENCE [LARGE SCALE GENOMIC DNA]</scope>
    <source>
        <strain evidence="2 3">NCTC12219</strain>
    </source>
</reference>
<keyword evidence="1" id="KW-0472">Membrane</keyword>
<dbReference type="AlphaFoldDB" id="A0A377JSN9"/>
<evidence type="ECO:0000256" key="1">
    <source>
        <dbReference type="SAM" id="Phobius"/>
    </source>
</evidence>
<name>A0A377JSN9_9HELI</name>
<dbReference type="RefSeq" id="WP_115721193.1">
    <property type="nucleotide sequence ID" value="NZ_UGHX01000001.1"/>
</dbReference>
<gene>
    <name evidence="2" type="ORF">NCTC12219_00129</name>
</gene>
<protein>
    <recommendedName>
        <fullName evidence="4">Lipoprotein</fullName>
    </recommendedName>
</protein>
<evidence type="ECO:0000313" key="3">
    <source>
        <dbReference type="Proteomes" id="UP000255103"/>
    </source>
</evidence>
<keyword evidence="1" id="KW-0812">Transmembrane</keyword>
<dbReference type="Proteomes" id="UP000255103">
    <property type="component" value="Unassembled WGS sequence"/>
</dbReference>
<sequence>MNIIVGIFKRTFLGSIAFLLPFLHFFLLALFLAFFLASCAWLESFEDPDINPNQPPVLEPTKFKILLIDTPRVKFYDFASFKYNKTSKKLNVELYKLGKPVSEIVVTPKEVCMAKQCTSKWIAVKSFFGEVSYPNLFSDILAARDIFDGEGKRVSNDGTLFVQWFVRGGQEFYYERSKNKVLFKNLSANITIGIEDYIPPSSSTN</sequence>
<evidence type="ECO:0000313" key="2">
    <source>
        <dbReference type="EMBL" id="STP10275.1"/>
    </source>
</evidence>
<organism evidence="2 3">
    <name type="scientific">Helicobacter cinaedi</name>
    <dbReference type="NCBI Taxonomy" id="213"/>
    <lineage>
        <taxon>Bacteria</taxon>
        <taxon>Pseudomonadati</taxon>
        <taxon>Campylobacterota</taxon>
        <taxon>Epsilonproteobacteria</taxon>
        <taxon>Campylobacterales</taxon>
        <taxon>Helicobacteraceae</taxon>
        <taxon>Helicobacter</taxon>
    </lineage>
</organism>
<dbReference type="EMBL" id="UGHX01000001">
    <property type="protein sequence ID" value="STP10275.1"/>
    <property type="molecule type" value="Genomic_DNA"/>
</dbReference>
<proteinExistence type="predicted"/>
<accession>A0A377JSN9</accession>
<keyword evidence="1" id="KW-1133">Transmembrane helix</keyword>
<evidence type="ECO:0008006" key="4">
    <source>
        <dbReference type="Google" id="ProtNLM"/>
    </source>
</evidence>
<feature type="transmembrane region" description="Helical" evidence="1">
    <location>
        <begin position="12"/>
        <end position="37"/>
    </location>
</feature>